<feature type="region of interest" description="Disordered" evidence="1">
    <location>
        <begin position="1"/>
        <end position="49"/>
    </location>
</feature>
<feature type="compositionally biased region" description="Basic and acidic residues" evidence="1">
    <location>
        <begin position="19"/>
        <end position="34"/>
    </location>
</feature>
<name>A0A9W4H319_9ACTN</name>
<dbReference type="Gene3D" id="3.30.750.24">
    <property type="entry name" value="STAS domain"/>
    <property type="match status" value="1"/>
</dbReference>
<evidence type="ECO:0000256" key="1">
    <source>
        <dbReference type="SAM" id="MobiDB-lite"/>
    </source>
</evidence>
<dbReference type="EMBL" id="CAJVAX010000018">
    <property type="protein sequence ID" value="CAG7646462.1"/>
    <property type="molecule type" value="Genomic_DNA"/>
</dbReference>
<reference evidence="2" key="1">
    <citation type="submission" date="2021-06" db="EMBL/GenBank/DDBJ databases">
        <authorList>
            <person name="Arsene-Ploetze F."/>
        </authorList>
    </citation>
    <scope>NUCLEOTIDE SEQUENCE</scope>
    <source>
        <strain evidence="2">SBRY1</strain>
    </source>
</reference>
<evidence type="ECO:0000313" key="2">
    <source>
        <dbReference type="EMBL" id="CAG7646462.1"/>
    </source>
</evidence>
<accession>A0A9W4H319</accession>
<evidence type="ECO:0008006" key="4">
    <source>
        <dbReference type="Google" id="ProtNLM"/>
    </source>
</evidence>
<keyword evidence="3" id="KW-1185">Reference proteome</keyword>
<protein>
    <recommendedName>
        <fullName evidence="4">STAS domain-containing protein</fullName>
    </recommendedName>
</protein>
<dbReference type="AlphaFoldDB" id="A0A9W4H319"/>
<feature type="compositionally biased region" description="Low complexity" evidence="1">
    <location>
        <begin position="1"/>
        <end position="18"/>
    </location>
</feature>
<dbReference type="InterPro" id="IPR036513">
    <property type="entry name" value="STAS_dom_sf"/>
</dbReference>
<evidence type="ECO:0000313" key="3">
    <source>
        <dbReference type="Proteomes" id="UP001153328"/>
    </source>
</evidence>
<proteinExistence type="predicted"/>
<organism evidence="2 3">
    <name type="scientific">Actinacidiphila bryophytorum</name>
    <dbReference type="NCBI Taxonomy" id="1436133"/>
    <lineage>
        <taxon>Bacteria</taxon>
        <taxon>Bacillati</taxon>
        <taxon>Actinomycetota</taxon>
        <taxon>Actinomycetes</taxon>
        <taxon>Kitasatosporales</taxon>
        <taxon>Streptomycetaceae</taxon>
        <taxon>Actinacidiphila</taxon>
    </lineage>
</organism>
<gene>
    <name evidence="2" type="ORF">SBRY_40419</name>
</gene>
<sequence>MTGSEPSRGAPPASARPAAPEHDEVPRLAEEPRTPARAPAQPVPPGLTDAHIWDASSVAALDAVTAKYASRGKSVRIVGLNAPSARMHADLSGELATH</sequence>
<comment type="caution">
    <text evidence="2">The sequence shown here is derived from an EMBL/GenBank/DDBJ whole genome shotgun (WGS) entry which is preliminary data.</text>
</comment>
<dbReference type="Proteomes" id="UP001153328">
    <property type="component" value="Unassembled WGS sequence"/>
</dbReference>